<proteinExistence type="predicted"/>
<gene>
    <name evidence="1" type="ORF">DL762_003914</name>
</gene>
<evidence type="ECO:0000313" key="1">
    <source>
        <dbReference type="EMBL" id="RYO88029.1"/>
    </source>
</evidence>
<accession>A0ABY0HDA9</accession>
<sequence length="141" mass="15614">MASGQADEALLTIFAANYGNYLSNTPAQEGEKQEDAWETEQCGQQYEVDQSVNAQYLREIGQSADTGDLRDQSINEEDMSEDEDYDAWFASLYCVHCGWSLLPEDPDGQPLTFCANDRCGMPSGMDFADWKSIRNGAEATG</sequence>
<comment type="caution">
    <text evidence="1">The sequence shown here is derived from an EMBL/GenBank/DDBJ whole genome shotgun (WGS) entry which is preliminary data.</text>
</comment>
<protein>
    <submittedName>
        <fullName evidence="1">Uncharacterized protein</fullName>
    </submittedName>
</protein>
<evidence type="ECO:0000313" key="2">
    <source>
        <dbReference type="Proteomes" id="UP000294003"/>
    </source>
</evidence>
<keyword evidence="2" id="KW-1185">Reference proteome</keyword>
<dbReference type="Proteomes" id="UP000294003">
    <property type="component" value="Unassembled WGS sequence"/>
</dbReference>
<reference evidence="1 2" key="1">
    <citation type="submission" date="2018-06" db="EMBL/GenBank/DDBJ databases">
        <title>Complete Genomes of Monosporascus.</title>
        <authorList>
            <person name="Robinson A.J."/>
            <person name="Natvig D.O."/>
        </authorList>
    </citation>
    <scope>NUCLEOTIDE SEQUENCE [LARGE SCALE GENOMIC DNA]</scope>
    <source>
        <strain evidence="1 2">CBS 609.92</strain>
    </source>
</reference>
<name>A0ABY0HDA9_9PEZI</name>
<organism evidence="1 2">
    <name type="scientific">Monosporascus cannonballus</name>
    <dbReference type="NCBI Taxonomy" id="155416"/>
    <lineage>
        <taxon>Eukaryota</taxon>
        <taxon>Fungi</taxon>
        <taxon>Dikarya</taxon>
        <taxon>Ascomycota</taxon>
        <taxon>Pezizomycotina</taxon>
        <taxon>Sordariomycetes</taxon>
        <taxon>Xylariomycetidae</taxon>
        <taxon>Xylariales</taxon>
        <taxon>Xylariales incertae sedis</taxon>
        <taxon>Monosporascus</taxon>
    </lineage>
</organism>
<dbReference type="EMBL" id="QJNS01000092">
    <property type="protein sequence ID" value="RYO88029.1"/>
    <property type="molecule type" value="Genomic_DNA"/>
</dbReference>